<sequence length="298" mass="33335">MGLSTALRILDTLDDVSVSIVTEQTTPLTMSDGAGGFWQPYVLGDTPTEKMWGGETFQYLLDLSSTESAAIAGIYLTSGEDVYHDIVPDPFWSDIVLGFRHLTRTELQRYSGARINEKGGKLINKRINNFSELYPHYDVIVNCSGLGSQMLCQDIDLQPCKGQLIKVDAPWIKRFLNADDDQVYILVNCDAVILGGTNEVGEYSTHVNKKERQRIWTKCCELLPSLKHSKYISDWVGFRPSRSKVRLQRETSRFGDSQIEIIHNYGHGGAGITLHWGCAGEATKLVREALGRQMTAKL</sequence>
<keyword evidence="10" id="KW-1185">Reference proteome</keyword>
<dbReference type="PANTHER" id="PTHR11530:SF11">
    <property type="entry name" value="D-ASPARTATE OXIDASE"/>
    <property type="match status" value="1"/>
</dbReference>
<dbReference type="SUPFAM" id="SSF54373">
    <property type="entry name" value="FAD-linked reductases, C-terminal domain"/>
    <property type="match status" value="1"/>
</dbReference>
<dbReference type="InterPro" id="IPR006181">
    <property type="entry name" value="D-amino_acid_oxidase_CS"/>
</dbReference>
<dbReference type="GO" id="GO:0005782">
    <property type="term" value="C:peroxisomal matrix"/>
    <property type="evidence" value="ECO:0007669"/>
    <property type="project" value="UniProtKB-SubCell"/>
</dbReference>
<accession>A0AAD9N039</accession>
<keyword evidence="5 7" id="KW-0274">FAD</keyword>
<name>A0AAD9N039_9ANNE</name>
<feature type="binding site" evidence="7">
    <location>
        <position position="184"/>
    </location>
    <ligand>
        <name>D-dopa</name>
        <dbReference type="ChEBI" id="CHEBI:149689"/>
    </ligand>
</feature>
<dbReference type="SUPFAM" id="SSF51971">
    <property type="entry name" value="Nucleotide-binding domain"/>
    <property type="match status" value="1"/>
</dbReference>
<evidence type="ECO:0000259" key="8">
    <source>
        <dbReference type="Pfam" id="PF01266"/>
    </source>
</evidence>
<feature type="binding site" evidence="7">
    <location>
        <position position="269"/>
    </location>
    <ligand>
        <name>D-dopa</name>
        <dbReference type="ChEBI" id="CHEBI:149689"/>
    </ligand>
</feature>
<organism evidence="9 10">
    <name type="scientific">Paralvinella palmiformis</name>
    <dbReference type="NCBI Taxonomy" id="53620"/>
    <lineage>
        <taxon>Eukaryota</taxon>
        <taxon>Metazoa</taxon>
        <taxon>Spiralia</taxon>
        <taxon>Lophotrochozoa</taxon>
        <taxon>Annelida</taxon>
        <taxon>Polychaeta</taxon>
        <taxon>Sedentaria</taxon>
        <taxon>Canalipalpata</taxon>
        <taxon>Terebellida</taxon>
        <taxon>Terebelliformia</taxon>
        <taxon>Alvinellidae</taxon>
        <taxon>Paralvinella</taxon>
    </lineage>
</organism>
<comment type="cofactor">
    <cofactor evidence="1 7">
        <name>FAD</name>
        <dbReference type="ChEBI" id="CHEBI:57692"/>
    </cofactor>
</comment>
<feature type="binding site" evidence="7">
    <location>
        <position position="39"/>
    </location>
    <ligand>
        <name>D-dopa</name>
        <dbReference type="ChEBI" id="CHEBI:149689"/>
    </ligand>
</feature>
<dbReference type="GO" id="GO:0003884">
    <property type="term" value="F:D-amino-acid oxidase activity"/>
    <property type="evidence" value="ECO:0007669"/>
    <property type="project" value="InterPro"/>
</dbReference>
<reference evidence="9" key="1">
    <citation type="journal article" date="2023" name="Mol. Biol. Evol.">
        <title>Third-Generation Sequencing Reveals the Adaptive Role of the Epigenome in Three Deep-Sea Polychaetes.</title>
        <authorList>
            <person name="Perez M."/>
            <person name="Aroh O."/>
            <person name="Sun Y."/>
            <person name="Lan Y."/>
            <person name="Juniper S.K."/>
            <person name="Young C.R."/>
            <person name="Angers B."/>
            <person name="Qian P.Y."/>
        </authorList>
    </citation>
    <scope>NUCLEOTIDE SEQUENCE</scope>
    <source>
        <strain evidence="9">P08H-3</strain>
    </source>
</reference>
<keyword evidence="6" id="KW-0560">Oxidoreductase</keyword>
<dbReference type="PANTHER" id="PTHR11530">
    <property type="entry name" value="D-AMINO ACID OXIDASE"/>
    <property type="match status" value="1"/>
</dbReference>
<dbReference type="PIRSF" id="PIRSF000189">
    <property type="entry name" value="D-aa_oxidase"/>
    <property type="match status" value="1"/>
</dbReference>
<evidence type="ECO:0000256" key="3">
    <source>
        <dbReference type="ARBA" id="ARBA00006730"/>
    </source>
</evidence>
<dbReference type="Gene3D" id="3.30.9.10">
    <property type="entry name" value="D-Amino Acid Oxidase, subunit A, domain 2"/>
    <property type="match status" value="2"/>
</dbReference>
<evidence type="ECO:0000256" key="2">
    <source>
        <dbReference type="ARBA" id="ARBA00004253"/>
    </source>
</evidence>
<evidence type="ECO:0000256" key="7">
    <source>
        <dbReference type="PIRSR" id="PIRSR000189-1"/>
    </source>
</evidence>
<dbReference type="AlphaFoldDB" id="A0AAD9N039"/>
<comment type="caution">
    <text evidence="9">The sequence shown here is derived from an EMBL/GenBank/DDBJ whole genome shotgun (WGS) entry which is preliminary data.</text>
</comment>
<proteinExistence type="inferred from homology"/>
<comment type="subcellular location">
    <subcellularLocation>
        <location evidence="2">Peroxisome matrix</location>
    </subcellularLocation>
</comment>
<dbReference type="InterPro" id="IPR023209">
    <property type="entry name" value="DAO"/>
</dbReference>
<feature type="binding site" evidence="7">
    <location>
        <begin position="268"/>
        <end position="273"/>
    </location>
    <ligand>
        <name>FAD</name>
        <dbReference type="ChEBI" id="CHEBI:57692"/>
    </ligand>
</feature>
<evidence type="ECO:0000313" key="10">
    <source>
        <dbReference type="Proteomes" id="UP001208570"/>
    </source>
</evidence>
<dbReference type="Gene3D" id="3.40.50.720">
    <property type="entry name" value="NAD(P)-binding Rossmann-like Domain"/>
    <property type="match status" value="2"/>
</dbReference>
<dbReference type="GO" id="GO:0019478">
    <property type="term" value="P:D-amino acid catabolic process"/>
    <property type="evidence" value="ECO:0007669"/>
    <property type="project" value="TreeGrafter"/>
</dbReference>
<dbReference type="PROSITE" id="PS00677">
    <property type="entry name" value="DAO"/>
    <property type="match status" value="1"/>
</dbReference>
<protein>
    <recommendedName>
        <fullName evidence="8">FAD dependent oxidoreductase domain-containing protein</fullName>
    </recommendedName>
</protein>
<keyword evidence="4" id="KW-0285">Flavoprotein</keyword>
<dbReference type="InterPro" id="IPR006076">
    <property type="entry name" value="FAD-dep_OxRdtase"/>
</dbReference>
<evidence type="ECO:0000256" key="5">
    <source>
        <dbReference type="ARBA" id="ARBA00022827"/>
    </source>
</evidence>
<dbReference type="GO" id="GO:0071949">
    <property type="term" value="F:FAD binding"/>
    <property type="evidence" value="ECO:0007669"/>
    <property type="project" value="InterPro"/>
</dbReference>
<dbReference type="EMBL" id="JAODUP010000424">
    <property type="protein sequence ID" value="KAK2150086.1"/>
    <property type="molecule type" value="Genomic_DNA"/>
</dbReference>
<dbReference type="Pfam" id="PF01266">
    <property type="entry name" value="DAO"/>
    <property type="match status" value="1"/>
</dbReference>
<evidence type="ECO:0000256" key="1">
    <source>
        <dbReference type="ARBA" id="ARBA00001974"/>
    </source>
</evidence>
<evidence type="ECO:0000313" key="9">
    <source>
        <dbReference type="EMBL" id="KAK2150086.1"/>
    </source>
</evidence>
<feature type="binding site" evidence="7">
    <location>
        <position position="239"/>
    </location>
    <ligand>
        <name>D-dopa</name>
        <dbReference type="ChEBI" id="CHEBI:149689"/>
    </ligand>
</feature>
<comment type="similarity">
    <text evidence="3">Belongs to the DAMOX/DASOX family.</text>
</comment>
<dbReference type="Proteomes" id="UP001208570">
    <property type="component" value="Unassembled WGS sequence"/>
</dbReference>
<evidence type="ECO:0000256" key="4">
    <source>
        <dbReference type="ARBA" id="ARBA00022630"/>
    </source>
</evidence>
<gene>
    <name evidence="9" type="ORF">LSH36_424g01044</name>
</gene>
<evidence type="ECO:0000256" key="6">
    <source>
        <dbReference type="ARBA" id="ARBA00023002"/>
    </source>
</evidence>
<feature type="domain" description="FAD dependent oxidoreductase" evidence="8">
    <location>
        <begin position="135"/>
        <end position="284"/>
    </location>
</feature>